<reference evidence="5 6" key="1">
    <citation type="submission" date="2020-12" db="EMBL/GenBank/DDBJ databases">
        <title>FDA dAtabase for Regulatory Grade micrObial Sequences (FDA-ARGOS): Supporting development and validation of Infectious Disease Dx tests.</title>
        <authorList>
            <person name="Kerrigan L."/>
            <person name="Long C."/>
            <person name="Tallon L."/>
            <person name="Sadzewicz L."/>
            <person name="Zhao X."/>
            <person name="Boylan J."/>
            <person name="Ott S."/>
            <person name="Bowen H."/>
            <person name="Vavikolanu K."/>
            <person name="Mehta A."/>
            <person name="Aluvathingal J."/>
            <person name="Nadendla S."/>
            <person name="Yan Y."/>
            <person name="Sichtig H."/>
        </authorList>
    </citation>
    <scope>NUCLEOTIDE SEQUENCE [LARGE SCALE GENOMIC DNA]</scope>
    <source>
        <strain evidence="5 6">FDAARGOS_1031</strain>
    </source>
</reference>
<dbReference type="EMBL" id="CP067018">
    <property type="protein sequence ID" value="QQN57759.1"/>
    <property type="molecule type" value="Genomic_DNA"/>
</dbReference>
<dbReference type="PRINTS" id="PR00080">
    <property type="entry name" value="SDRFAMILY"/>
</dbReference>
<dbReference type="InterPro" id="IPR036291">
    <property type="entry name" value="NAD(P)-bd_dom_sf"/>
</dbReference>
<dbReference type="Gene3D" id="3.40.50.720">
    <property type="entry name" value="NAD(P)-binding Rossmann-like Domain"/>
    <property type="match status" value="1"/>
</dbReference>
<keyword evidence="2" id="KW-0521">NADP</keyword>
<evidence type="ECO:0000256" key="2">
    <source>
        <dbReference type="ARBA" id="ARBA00022857"/>
    </source>
</evidence>
<evidence type="ECO:0000313" key="5">
    <source>
        <dbReference type="EMBL" id="QQN57759.1"/>
    </source>
</evidence>
<dbReference type="Pfam" id="PF00106">
    <property type="entry name" value="adh_short"/>
    <property type="match status" value="1"/>
</dbReference>
<dbReference type="GO" id="GO:0016491">
    <property type="term" value="F:oxidoreductase activity"/>
    <property type="evidence" value="ECO:0007669"/>
    <property type="project" value="UniProtKB-KW"/>
</dbReference>
<dbReference type="RefSeq" id="WP_034872021.1">
    <property type="nucleotide sequence ID" value="NZ_CBCSDR010000003.1"/>
</dbReference>
<accession>A0A7T7ZX50</accession>
<evidence type="ECO:0000256" key="4">
    <source>
        <dbReference type="RuleBase" id="RU000363"/>
    </source>
</evidence>
<dbReference type="GeneID" id="93132149"/>
<dbReference type="KEGG" id="egm:AYC65_04500"/>
<protein>
    <submittedName>
        <fullName evidence="5">SDR family NAD(P)-dependent oxidoreductase</fullName>
    </submittedName>
</protein>
<evidence type="ECO:0000256" key="3">
    <source>
        <dbReference type="ARBA" id="ARBA00023002"/>
    </source>
</evidence>
<dbReference type="PRINTS" id="PR00081">
    <property type="entry name" value="GDHRDH"/>
</dbReference>
<evidence type="ECO:0000256" key="1">
    <source>
        <dbReference type="ARBA" id="ARBA00006484"/>
    </source>
</evidence>
<dbReference type="PANTHER" id="PTHR43490:SF99">
    <property type="entry name" value="SHORT-CHAIN DEHYDROGENASE_REDUCTASE"/>
    <property type="match status" value="1"/>
</dbReference>
<dbReference type="AlphaFoldDB" id="A0A7T7ZX50"/>
<organism evidence="5 6">
    <name type="scientific">Elizabethkingia bruuniana</name>
    <dbReference type="NCBI Taxonomy" id="1756149"/>
    <lineage>
        <taxon>Bacteria</taxon>
        <taxon>Pseudomonadati</taxon>
        <taxon>Bacteroidota</taxon>
        <taxon>Flavobacteriia</taxon>
        <taxon>Flavobacteriales</taxon>
        <taxon>Weeksellaceae</taxon>
        <taxon>Elizabethkingia</taxon>
    </lineage>
</organism>
<dbReference type="OrthoDB" id="5786478at2"/>
<dbReference type="PANTHER" id="PTHR43490">
    <property type="entry name" value="(+)-NEOMENTHOL DEHYDROGENASE"/>
    <property type="match status" value="1"/>
</dbReference>
<gene>
    <name evidence="5" type="ORF">I6H88_15095</name>
</gene>
<sequence length="239" mass="25585">MFENKVVLITGVSRETGLGYETAKRLKELGLTVIITARELEAVTVLGKQLGVNAAQLDVTSQESIEKLLDVITKQYGKLDILINNAGGFFDQNSDLLTVDVNFMKEALDLNLFGALRMIQAFVPLLKLADNGTIVNVTSGIGSFSDPVFGLANYFADVPAFATSKLALNGLTVKLAKRLKKDKIRINAVCPGFVATTPGMEAYGARPVTEGANGIVWAATLPEDGPTGGFFRDGEVIGW</sequence>
<dbReference type="InterPro" id="IPR002347">
    <property type="entry name" value="SDR_fam"/>
</dbReference>
<keyword evidence="6" id="KW-1185">Reference proteome</keyword>
<name>A0A7T7ZX50_9FLAO</name>
<comment type="similarity">
    <text evidence="1 4">Belongs to the short-chain dehydrogenases/reductases (SDR) family.</text>
</comment>
<keyword evidence="3" id="KW-0560">Oxidoreductase</keyword>
<evidence type="ECO:0000313" key="6">
    <source>
        <dbReference type="Proteomes" id="UP000595426"/>
    </source>
</evidence>
<proteinExistence type="inferred from homology"/>
<dbReference type="SUPFAM" id="SSF51735">
    <property type="entry name" value="NAD(P)-binding Rossmann-fold domains"/>
    <property type="match status" value="1"/>
</dbReference>
<dbReference type="Proteomes" id="UP000595426">
    <property type="component" value="Chromosome"/>
</dbReference>